<evidence type="ECO:0000313" key="2">
    <source>
        <dbReference type="Proteomes" id="UP000320799"/>
    </source>
</evidence>
<reference evidence="1 2" key="1">
    <citation type="submission" date="2019-06" db="EMBL/GenBank/DDBJ databases">
        <authorList>
            <person name="Kincaid V.D."/>
            <person name="Fuller A."/>
            <person name="Hodges K."/>
            <person name="Bansal M."/>
            <person name="Essig J."/>
            <person name="Johnson A."/>
        </authorList>
    </citation>
    <scope>NUCLEOTIDE SEQUENCE [LARGE SCALE GENOMIC DNA]</scope>
</reference>
<accession>A0A514CTA4</accession>
<protein>
    <submittedName>
        <fullName evidence="1">Uncharacterized protein</fullName>
    </submittedName>
</protein>
<dbReference type="GeneID" id="56136132"/>
<dbReference type="KEGG" id="vg:56136132"/>
<dbReference type="EMBL" id="MN094788">
    <property type="protein sequence ID" value="QDH83680.1"/>
    <property type="molecule type" value="Genomic_DNA"/>
</dbReference>
<evidence type="ECO:0000313" key="1">
    <source>
        <dbReference type="EMBL" id="QDH83680.1"/>
    </source>
</evidence>
<keyword evidence="2" id="KW-1185">Reference proteome</keyword>
<proteinExistence type="predicted"/>
<sequence>MANFAPIKYAGKRFLQMVSGDKVSPTFIPVSAGAGNMIQTRADGLYNGVVLANPNVYVAAAGVDAAGRGTKAAPYKTLDYAIDQMLASAGTMQNYEVTFYLKAGEAFTWNNRRSVTKAAVRFAWFGDTKYGDYGDPYLNQVTNSMYMSDLQRPVINPMTSQPGNSYWQCAGLDLDDSAAALLGVKINLPDNPANLSAADFPGMDVFASFSTGRVAIHGAIVNKRSNGMYAGLVGVKASGNMTLQQEASQLTVADVRVEAGAAVQTLEIRKHFFHLYDSNTASNEYFIPMFPNSGNSSPGSGLLNLFWTDNASAAVPSYGTTLATYPVQTNPTYGVRQYFNGLRLDAQSRPLNVISGRVL</sequence>
<dbReference type="Gene3D" id="3.30.1910.20">
    <property type="entry name" value="asparaginyl-tRNA synthetase, N-terminal domain"/>
    <property type="match status" value="1"/>
</dbReference>
<name>A0A514CTA4_9CAUD</name>
<organism evidence="1 2">
    <name type="scientific">Achromobacter phage Motura</name>
    <dbReference type="NCBI Taxonomy" id="2591403"/>
    <lineage>
        <taxon>Viruses</taxon>
        <taxon>Duplodnaviria</taxon>
        <taxon>Heunggongvirae</taxon>
        <taxon>Uroviricota</taxon>
        <taxon>Caudoviricetes</taxon>
        <taxon>Moturavirus</taxon>
        <taxon>Moturavirus motura</taxon>
    </lineage>
</organism>
<dbReference type="RefSeq" id="YP_009903856.1">
    <property type="nucleotide sequence ID" value="NC_049849.1"/>
</dbReference>
<dbReference type="Proteomes" id="UP000320799">
    <property type="component" value="Segment"/>
</dbReference>